<keyword evidence="3" id="KW-0812">Transmembrane</keyword>
<dbReference type="PANTHER" id="PTHR30627:SF1">
    <property type="entry name" value="PEPTIDOGLYCAN D,D-TRANSPEPTIDASE FTSI"/>
    <property type="match status" value="1"/>
</dbReference>
<dbReference type="InterPro" id="IPR005543">
    <property type="entry name" value="PASTA_dom"/>
</dbReference>
<dbReference type="Pfam" id="PF03717">
    <property type="entry name" value="PBP_dimer"/>
    <property type="match status" value="1"/>
</dbReference>
<comment type="subcellular location">
    <subcellularLocation>
        <location evidence="1">Membrane</location>
    </subcellularLocation>
</comment>
<dbReference type="Gene3D" id="3.30.450.330">
    <property type="match status" value="1"/>
</dbReference>
<dbReference type="PROSITE" id="PS51178">
    <property type="entry name" value="PASTA"/>
    <property type="match status" value="1"/>
</dbReference>
<sequence>MMEHINEPRERFWLKARFLMVGVFFTLGFVAVAGRVYYLQTVESEILQERAAIEWNREVVKQARRGDIVDRNGAELAVSVEVPSIHANPRRIDNPERVARQLQPHLKLSYEDLVARLSRDASFVWLERQTRPSAAEAIRGLDISGVHITREYKRYYPLREIAGQLVGFVGIDGQGLEGLERQLDRTLAGGTYEMRVTRDASGRAMLLSDAPQFGKFEGHSVRLTIDEKIQRVAEQALADQVAEFDAKGGWAVAMDVHTGDILALANTPGFDPNRFRHHTSADWRLRSVTDTFEPGSVFKPFVLAAALQEQATSLDKVYDIEDGRLQIGRNMIRDTKRRDELTAAEIIQVSSNVGSYKLAQEVGKETLYNYIRAFGFGQRSDVGLRGEQPGLVWPADRWPEITFANVSFGQGLTTTPLQLAAGTAALANGGLLMKPRIIDAVLDREGNIVEREEPTLVRRVVSEQVAEQVSWAMSLVTIPGGTGTKGAIPHVTVAAKTGTAQKVNPETRRYDPDMWIAGFVGYAPAEAPEVAVVVFIDEPQETHYGGTVAGPAFARITAEALRVRGVMPLPPGERFQLQEEPPEALASQAAAPAPQHVVTLPTMRVLDPTEDEVAEGQLPNFTELTLRQAIDRAREFGFVPEVTGWGRVISQDPPPGTPLEEVGVLNLALAPGGRHGMLAEEPSAGGRDQQ</sequence>
<protein>
    <submittedName>
        <fullName evidence="5">PASTA domain-containing protein</fullName>
    </submittedName>
</protein>
<dbReference type="InterPro" id="IPR012338">
    <property type="entry name" value="Beta-lactam/transpept-like"/>
</dbReference>
<dbReference type="InterPro" id="IPR050515">
    <property type="entry name" value="Beta-lactam/transpept"/>
</dbReference>
<dbReference type="SUPFAM" id="SSF56519">
    <property type="entry name" value="Penicillin binding protein dimerisation domain"/>
    <property type="match status" value="1"/>
</dbReference>
<dbReference type="Pfam" id="PF03793">
    <property type="entry name" value="PASTA"/>
    <property type="match status" value="1"/>
</dbReference>
<keyword evidence="2 3" id="KW-0472">Membrane</keyword>
<dbReference type="Gene3D" id="3.90.1310.10">
    <property type="entry name" value="Penicillin-binding protein 2a (Domain 2)"/>
    <property type="match status" value="1"/>
</dbReference>
<dbReference type="InterPro" id="IPR036138">
    <property type="entry name" value="PBP_dimer_sf"/>
</dbReference>
<dbReference type="Proteomes" id="UP000321046">
    <property type="component" value="Unassembled WGS sequence"/>
</dbReference>
<dbReference type="PANTHER" id="PTHR30627">
    <property type="entry name" value="PEPTIDOGLYCAN D,D-TRANSPEPTIDASE"/>
    <property type="match status" value="1"/>
</dbReference>
<dbReference type="GO" id="GO:0005886">
    <property type="term" value="C:plasma membrane"/>
    <property type="evidence" value="ECO:0007669"/>
    <property type="project" value="TreeGrafter"/>
</dbReference>
<dbReference type="InterPro" id="IPR001460">
    <property type="entry name" value="PCN-bd_Tpept"/>
</dbReference>
<feature type="domain" description="PASTA" evidence="4">
    <location>
        <begin position="612"/>
        <end position="671"/>
    </location>
</feature>
<dbReference type="OrthoDB" id="9789078at2"/>
<name>A0A5C6XND3_9DELT</name>
<comment type="caution">
    <text evidence="5">The sequence shown here is derived from an EMBL/GenBank/DDBJ whole genome shotgun (WGS) entry which is preliminary data.</text>
</comment>
<evidence type="ECO:0000259" key="4">
    <source>
        <dbReference type="PROSITE" id="PS51178"/>
    </source>
</evidence>
<reference evidence="5 6" key="1">
    <citation type="submission" date="2019-08" db="EMBL/GenBank/DDBJ databases">
        <title>Bradymonadales sp. TMQ2.</title>
        <authorList>
            <person name="Liang Q."/>
        </authorList>
    </citation>
    <scope>NUCLEOTIDE SEQUENCE [LARGE SCALE GENOMIC DNA]</scope>
    <source>
        <strain evidence="5 6">TMQ2</strain>
    </source>
</reference>
<dbReference type="SUPFAM" id="SSF54184">
    <property type="entry name" value="Penicillin-binding protein 2x (pbp-2x), c-terminal domain"/>
    <property type="match status" value="1"/>
</dbReference>
<accession>A0A5C6XND3</accession>
<proteinExistence type="predicted"/>
<dbReference type="GO" id="GO:0071555">
    <property type="term" value="P:cell wall organization"/>
    <property type="evidence" value="ECO:0007669"/>
    <property type="project" value="TreeGrafter"/>
</dbReference>
<dbReference type="EMBL" id="VOSL01000025">
    <property type="protein sequence ID" value="TXD39851.1"/>
    <property type="molecule type" value="Genomic_DNA"/>
</dbReference>
<dbReference type="AlphaFoldDB" id="A0A5C6XND3"/>
<dbReference type="Gene3D" id="3.40.710.10">
    <property type="entry name" value="DD-peptidase/beta-lactamase superfamily"/>
    <property type="match status" value="1"/>
</dbReference>
<evidence type="ECO:0000313" key="5">
    <source>
        <dbReference type="EMBL" id="TXD39851.1"/>
    </source>
</evidence>
<dbReference type="GO" id="GO:0008658">
    <property type="term" value="F:penicillin binding"/>
    <property type="evidence" value="ECO:0007669"/>
    <property type="project" value="InterPro"/>
</dbReference>
<dbReference type="RefSeq" id="WP_146973630.1">
    <property type="nucleotide sequence ID" value="NZ_VOSL01000025.1"/>
</dbReference>
<feature type="transmembrane region" description="Helical" evidence="3">
    <location>
        <begin position="12"/>
        <end position="38"/>
    </location>
</feature>
<dbReference type="SUPFAM" id="SSF56601">
    <property type="entry name" value="beta-lactamase/transpeptidase-like"/>
    <property type="match status" value="1"/>
</dbReference>
<dbReference type="InterPro" id="IPR005311">
    <property type="entry name" value="PBP_dimer"/>
</dbReference>
<gene>
    <name evidence="5" type="ORF">FRC96_06160</name>
</gene>
<keyword evidence="3" id="KW-1133">Transmembrane helix</keyword>
<dbReference type="Gene3D" id="1.10.150.770">
    <property type="match status" value="1"/>
</dbReference>
<evidence type="ECO:0000313" key="6">
    <source>
        <dbReference type="Proteomes" id="UP000321046"/>
    </source>
</evidence>
<evidence type="ECO:0000256" key="1">
    <source>
        <dbReference type="ARBA" id="ARBA00004370"/>
    </source>
</evidence>
<evidence type="ECO:0000256" key="2">
    <source>
        <dbReference type="ARBA" id="ARBA00023136"/>
    </source>
</evidence>
<evidence type="ECO:0000256" key="3">
    <source>
        <dbReference type="SAM" id="Phobius"/>
    </source>
</evidence>
<dbReference type="Pfam" id="PF00905">
    <property type="entry name" value="Transpeptidase"/>
    <property type="match status" value="1"/>
</dbReference>
<dbReference type="SMART" id="SM00740">
    <property type="entry name" value="PASTA"/>
    <property type="match status" value="1"/>
</dbReference>
<organism evidence="5 6">
    <name type="scientific">Lujinxingia vulgaris</name>
    <dbReference type="NCBI Taxonomy" id="2600176"/>
    <lineage>
        <taxon>Bacteria</taxon>
        <taxon>Deltaproteobacteria</taxon>
        <taxon>Bradymonadales</taxon>
        <taxon>Lujinxingiaceae</taxon>
        <taxon>Lujinxingia</taxon>
    </lineage>
</organism>